<sequence length="63" mass="7153">MRITVDLEPADYRAMRRLVDELADATGVPTLPHSVMWRVLLHTAADDPELRAEVAERIRAARD</sequence>
<dbReference type="EMBL" id="JBHTJA010000010">
    <property type="protein sequence ID" value="MFD0900377.1"/>
    <property type="molecule type" value="Genomic_DNA"/>
</dbReference>
<accession>A0ABW3ELP3</accession>
<name>A0ABW3ELP3_9ACTN</name>
<dbReference type="RefSeq" id="WP_378297360.1">
    <property type="nucleotide sequence ID" value="NZ_JBHTJA010000010.1"/>
</dbReference>
<dbReference type="Proteomes" id="UP001596972">
    <property type="component" value="Unassembled WGS sequence"/>
</dbReference>
<comment type="caution">
    <text evidence="1">The sequence shown here is derived from an EMBL/GenBank/DDBJ whole genome shotgun (WGS) entry which is preliminary data.</text>
</comment>
<organism evidence="1 2">
    <name type="scientific">Actinomadura sediminis</name>
    <dbReference type="NCBI Taxonomy" id="1038904"/>
    <lineage>
        <taxon>Bacteria</taxon>
        <taxon>Bacillati</taxon>
        <taxon>Actinomycetota</taxon>
        <taxon>Actinomycetes</taxon>
        <taxon>Streptosporangiales</taxon>
        <taxon>Thermomonosporaceae</taxon>
        <taxon>Actinomadura</taxon>
    </lineage>
</organism>
<evidence type="ECO:0000313" key="1">
    <source>
        <dbReference type="EMBL" id="MFD0900377.1"/>
    </source>
</evidence>
<proteinExistence type="predicted"/>
<keyword evidence="2" id="KW-1185">Reference proteome</keyword>
<reference evidence="2" key="1">
    <citation type="journal article" date="2019" name="Int. J. Syst. Evol. Microbiol.">
        <title>The Global Catalogue of Microorganisms (GCM) 10K type strain sequencing project: providing services to taxonomists for standard genome sequencing and annotation.</title>
        <authorList>
            <consortium name="The Broad Institute Genomics Platform"/>
            <consortium name="The Broad Institute Genome Sequencing Center for Infectious Disease"/>
            <person name="Wu L."/>
            <person name="Ma J."/>
        </authorList>
    </citation>
    <scope>NUCLEOTIDE SEQUENCE [LARGE SCALE GENOMIC DNA]</scope>
    <source>
        <strain evidence="2">JCM 31202</strain>
    </source>
</reference>
<protein>
    <submittedName>
        <fullName evidence="1">Uncharacterized protein</fullName>
    </submittedName>
</protein>
<evidence type="ECO:0000313" key="2">
    <source>
        <dbReference type="Proteomes" id="UP001596972"/>
    </source>
</evidence>
<gene>
    <name evidence="1" type="ORF">ACFQ11_08235</name>
</gene>